<keyword evidence="2" id="KW-0472">Membrane</keyword>
<organism evidence="4 5">
    <name type="scientific">Thiocapsa roseopersicina</name>
    <dbReference type="NCBI Taxonomy" id="1058"/>
    <lineage>
        <taxon>Bacteria</taxon>
        <taxon>Pseudomonadati</taxon>
        <taxon>Pseudomonadota</taxon>
        <taxon>Gammaproteobacteria</taxon>
        <taxon>Chromatiales</taxon>
        <taxon>Chromatiaceae</taxon>
        <taxon>Thiocapsa</taxon>
    </lineage>
</organism>
<sequence length="263" mass="30400">MSYLYAWKLANQPVYKIGHGRDPRSRMRDYCRRHKLQAEENSLHTWECNENASSRTLEHLLHYLLEESRMVVGDGRKPQELFHIPEGFSAVERAVQKVRHLNREIFAVDNSQSNWRRFQRLGEEIRVLEERIREQHRILDAPLEHKISKNLRWPVIIVATFLYFLFSGMLAGILAGALGWISALFGAREVLLVFRSHGGGGILLIGLLIGAFLVSLMVELDNVKVLLDRKIEERSAAKRELPKLQAKIGDLETERDGLVQRLF</sequence>
<dbReference type="STRING" id="1058.SAMN05421783_1036"/>
<dbReference type="InterPro" id="IPR018306">
    <property type="entry name" value="Phage_T5_Orf172_DNA-bd"/>
</dbReference>
<feature type="transmembrane region" description="Helical" evidence="2">
    <location>
        <begin position="201"/>
        <end position="220"/>
    </location>
</feature>
<evidence type="ECO:0000313" key="4">
    <source>
        <dbReference type="EMBL" id="SDW31630.1"/>
    </source>
</evidence>
<name>A0A1H2SJ61_THIRO</name>
<evidence type="ECO:0000313" key="5">
    <source>
        <dbReference type="Proteomes" id="UP000198816"/>
    </source>
</evidence>
<keyword evidence="2" id="KW-0812">Transmembrane</keyword>
<gene>
    <name evidence="4" type="ORF">SAMN05421783_1036</name>
</gene>
<dbReference type="RefSeq" id="WP_093028477.1">
    <property type="nucleotide sequence ID" value="NZ_FNNZ01000003.1"/>
</dbReference>
<dbReference type="AlphaFoldDB" id="A0A1H2SJ61"/>
<evidence type="ECO:0000259" key="3">
    <source>
        <dbReference type="Pfam" id="PF10544"/>
    </source>
</evidence>
<protein>
    <submittedName>
        <fullName evidence="4">T5orf172 domain-containing protein</fullName>
    </submittedName>
</protein>
<feature type="coiled-coil region" evidence="1">
    <location>
        <begin position="220"/>
        <end position="254"/>
    </location>
</feature>
<keyword evidence="2" id="KW-1133">Transmembrane helix</keyword>
<proteinExistence type="predicted"/>
<dbReference type="EMBL" id="FNNZ01000003">
    <property type="protein sequence ID" value="SDW31630.1"/>
    <property type="molecule type" value="Genomic_DNA"/>
</dbReference>
<dbReference type="Pfam" id="PF10544">
    <property type="entry name" value="T5orf172"/>
    <property type="match status" value="1"/>
</dbReference>
<keyword evidence="1" id="KW-0175">Coiled coil</keyword>
<accession>A0A1H2SJ61</accession>
<evidence type="ECO:0000256" key="1">
    <source>
        <dbReference type="SAM" id="Coils"/>
    </source>
</evidence>
<keyword evidence="5" id="KW-1185">Reference proteome</keyword>
<feature type="transmembrane region" description="Helical" evidence="2">
    <location>
        <begin position="155"/>
        <end position="181"/>
    </location>
</feature>
<dbReference type="Proteomes" id="UP000198816">
    <property type="component" value="Unassembled WGS sequence"/>
</dbReference>
<evidence type="ECO:0000256" key="2">
    <source>
        <dbReference type="SAM" id="Phobius"/>
    </source>
</evidence>
<reference evidence="5" key="1">
    <citation type="submission" date="2016-10" db="EMBL/GenBank/DDBJ databases">
        <authorList>
            <person name="Varghese N."/>
            <person name="Submissions S."/>
        </authorList>
    </citation>
    <scope>NUCLEOTIDE SEQUENCE [LARGE SCALE GENOMIC DNA]</scope>
    <source>
        <strain evidence="5">DSM 217</strain>
    </source>
</reference>
<feature type="domain" description="Bacteriophage T5 Orf172 DNA-binding" evidence="3">
    <location>
        <begin position="5"/>
        <end position="94"/>
    </location>
</feature>